<name>A0A7D9JA24_PARCT</name>
<dbReference type="Proteomes" id="UP001152795">
    <property type="component" value="Unassembled WGS sequence"/>
</dbReference>
<reference evidence="5" key="1">
    <citation type="submission" date="2020-04" db="EMBL/GenBank/DDBJ databases">
        <authorList>
            <person name="Alioto T."/>
            <person name="Alioto T."/>
            <person name="Gomez Garrido J."/>
        </authorList>
    </citation>
    <scope>NUCLEOTIDE SEQUENCE</scope>
    <source>
        <strain evidence="5">A484AB</strain>
    </source>
</reference>
<evidence type="ECO:0000256" key="4">
    <source>
        <dbReference type="SAM" id="MobiDB-lite"/>
    </source>
</evidence>
<sequence>MSFSSSALEKKLGELSNSQQSIQTLSLWLIHHRKHAKTVVDVWLKQLIKAKASKKLTYMYLCNDVLQNSRRKGAEFNKEFVQVLPNAITHCSKELTPEMQKSLERIIGIWSQRGVYDSGMIEKLQSSLALGSSRLSPVAKRPRIEVETNNEDNEGDDDDDVVSESDDSVEPPDSDYLIKALQDLERSASQDAEVRERIANLPTEVQDASGLEKIEDRESAEKLAKVVESACVLLADYNGRLSAELDDRTAVCKMLRAYLSSQKKKVSDCDQRIERYKAKLEKVALVRKELRSHLDNLPDLSLLPDVTGGLAPLPSAGDLFAR</sequence>
<dbReference type="GO" id="GO:0097550">
    <property type="term" value="C:transcription preinitiation complex"/>
    <property type="evidence" value="ECO:0007669"/>
    <property type="project" value="UniProtKB-ARBA"/>
</dbReference>
<dbReference type="GO" id="GO:0042802">
    <property type="term" value="F:identical protein binding"/>
    <property type="evidence" value="ECO:0007669"/>
    <property type="project" value="UniProtKB-ARBA"/>
</dbReference>
<dbReference type="OrthoDB" id="10069473at2759"/>
<feature type="region of interest" description="Disordered" evidence="4">
    <location>
        <begin position="139"/>
        <end position="173"/>
    </location>
</feature>
<dbReference type="GO" id="GO:0005654">
    <property type="term" value="C:nucleoplasm"/>
    <property type="evidence" value="ECO:0007669"/>
    <property type="project" value="UniProtKB-ARBA"/>
</dbReference>
<dbReference type="FunFam" id="1.25.40.90:FF:000007">
    <property type="entry name" value="Regulation of nuclear pre-mRNA domain-containing protein 1B"/>
    <property type="match status" value="1"/>
</dbReference>
<dbReference type="InterPro" id="IPR006569">
    <property type="entry name" value="CID_dom"/>
</dbReference>
<evidence type="ECO:0000313" key="5">
    <source>
        <dbReference type="EMBL" id="CAB4025171.1"/>
    </source>
</evidence>
<proteinExistence type="inferred from homology"/>
<comment type="caution">
    <text evidence="5">The sequence shown here is derived from an EMBL/GenBank/DDBJ whole genome shotgun (WGS) entry which is preliminary data.</text>
</comment>
<evidence type="ECO:0000256" key="3">
    <source>
        <dbReference type="ARBA" id="ARBA00034310"/>
    </source>
</evidence>
<evidence type="ECO:0000313" key="6">
    <source>
        <dbReference type="Proteomes" id="UP001152795"/>
    </source>
</evidence>
<dbReference type="Pfam" id="PF16566">
    <property type="entry name" value="CREPT"/>
    <property type="match status" value="1"/>
</dbReference>
<evidence type="ECO:0000256" key="1">
    <source>
        <dbReference type="ARBA" id="ARBA00004123"/>
    </source>
</evidence>
<evidence type="ECO:0000256" key="2">
    <source>
        <dbReference type="ARBA" id="ARBA00023242"/>
    </source>
</evidence>
<accession>A0A7D9JA24</accession>
<keyword evidence="6" id="KW-1185">Reference proteome</keyword>
<dbReference type="Pfam" id="PF04818">
    <property type="entry name" value="CID"/>
    <property type="match status" value="1"/>
</dbReference>
<dbReference type="GO" id="GO:0031124">
    <property type="term" value="P:mRNA 3'-end processing"/>
    <property type="evidence" value="ECO:0007669"/>
    <property type="project" value="TreeGrafter"/>
</dbReference>
<dbReference type="InterPro" id="IPR032337">
    <property type="entry name" value="RPRD1A/B_C"/>
</dbReference>
<feature type="compositionally biased region" description="Acidic residues" evidence="4">
    <location>
        <begin position="148"/>
        <end position="173"/>
    </location>
</feature>
<dbReference type="Gene3D" id="6.10.250.2560">
    <property type="match status" value="1"/>
</dbReference>
<dbReference type="CDD" id="cd17002">
    <property type="entry name" value="CID_RPRD1"/>
    <property type="match status" value="1"/>
</dbReference>
<dbReference type="PANTHER" id="PTHR12460">
    <property type="entry name" value="CYCLIN-DEPENDENT KINASE INHIBITOR-RELATED PROTEIN"/>
    <property type="match status" value="1"/>
</dbReference>
<organism evidence="5 6">
    <name type="scientific">Paramuricea clavata</name>
    <name type="common">Red gorgonian</name>
    <name type="synonym">Violescent sea-whip</name>
    <dbReference type="NCBI Taxonomy" id="317549"/>
    <lineage>
        <taxon>Eukaryota</taxon>
        <taxon>Metazoa</taxon>
        <taxon>Cnidaria</taxon>
        <taxon>Anthozoa</taxon>
        <taxon>Octocorallia</taxon>
        <taxon>Malacalcyonacea</taxon>
        <taxon>Plexauridae</taxon>
        <taxon>Paramuricea</taxon>
    </lineage>
</organism>
<dbReference type="PROSITE" id="PS51391">
    <property type="entry name" value="CID"/>
    <property type="match status" value="1"/>
</dbReference>
<gene>
    <name evidence="5" type="ORF">PACLA_8A034424</name>
</gene>
<dbReference type="InterPro" id="IPR008942">
    <property type="entry name" value="ENTH_VHS"/>
</dbReference>
<dbReference type="GO" id="GO:0000993">
    <property type="term" value="F:RNA polymerase II complex binding"/>
    <property type="evidence" value="ECO:0007669"/>
    <property type="project" value="TreeGrafter"/>
</dbReference>
<keyword evidence="2" id="KW-0539">Nucleus</keyword>
<dbReference type="GO" id="GO:0001111">
    <property type="term" value="P:RNA polymerase II promoter clearance"/>
    <property type="evidence" value="ECO:0007669"/>
    <property type="project" value="UniProtKB-ARBA"/>
</dbReference>
<protein>
    <submittedName>
        <fullName evidence="5">Uncharacterized protein</fullName>
    </submittedName>
</protein>
<dbReference type="EMBL" id="CACRXK020013457">
    <property type="protein sequence ID" value="CAB4025171.1"/>
    <property type="molecule type" value="Genomic_DNA"/>
</dbReference>
<dbReference type="SMART" id="SM00582">
    <property type="entry name" value="RPR"/>
    <property type="match status" value="1"/>
</dbReference>
<dbReference type="PANTHER" id="PTHR12460:SF0">
    <property type="entry name" value="CID DOMAIN-CONTAINING PROTEIN-RELATED"/>
    <property type="match status" value="1"/>
</dbReference>
<dbReference type="SUPFAM" id="SSF48464">
    <property type="entry name" value="ENTH/VHS domain"/>
    <property type="match status" value="1"/>
</dbReference>
<comment type="subcellular location">
    <subcellularLocation>
        <location evidence="1">Nucleus</location>
    </subcellularLocation>
</comment>
<comment type="similarity">
    <text evidence="3">Belongs to the UPF0400 (RTT103) family.</text>
</comment>
<dbReference type="AlphaFoldDB" id="A0A7D9JA24"/>
<dbReference type="Gene3D" id="1.25.40.90">
    <property type="match status" value="1"/>
</dbReference>